<dbReference type="InterPro" id="IPR011009">
    <property type="entry name" value="Kinase-like_dom_sf"/>
</dbReference>
<dbReference type="Gene3D" id="3.90.1200.10">
    <property type="match status" value="1"/>
</dbReference>
<dbReference type="PANTHER" id="PTHR12149:SF8">
    <property type="entry name" value="PROTEIN-RIBULOSAMINE 3-KINASE"/>
    <property type="match status" value="1"/>
</dbReference>
<evidence type="ECO:0000313" key="4">
    <source>
        <dbReference type="Proteomes" id="UP000195208"/>
    </source>
</evidence>
<dbReference type="AlphaFoldDB" id="A0A2T4MIG6"/>
<dbReference type="Proteomes" id="UP000646308">
    <property type="component" value="Unassembled WGS sequence"/>
</dbReference>
<evidence type="ECO:0000313" key="2">
    <source>
        <dbReference type="EMBL" id="NJI01322.1"/>
    </source>
</evidence>
<dbReference type="RefSeq" id="WP_085622797.1">
    <property type="nucleotide sequence ID" value="NZ_CP045927.1"/>
</dbReference>
<evidence type="ECO:0000256" key="1">
    <source>
        <dbReference type="PIRNR" id="PIRNR006221"/>
    </source>
</evidence>
<comment type="similarity">
    <text evidence="1">Belongs to the fructosamine kinase family.</text>
</comment>
<dbReference type="PANTHER" id="PTHR12149">
    <property type="entry name" value="FRUCTOSAMINE 3 KINASE-RELATED PROTEIN"/>
    <property type="match status" value="1"/>
</dbReference>
<protein>
    <submittedName>
        <fullName evidence="3">Fructosamine kinase</fullName>
    </submittedName>
    <submittedName>
        <fullName evidence="2">Phosphotransferase</fullName>
    </submittedName>
</protein>
<evidence type="ECO:0000313" key="5">
    <source>
        <dbReference type="Proteomes" id="UP000646308"/>
    </source>
</evidence>
<name>A0A2T4MIG6_9STAP</name>
<keyword evidence="1" id="KW-0808">Transferase</keyword>
<gene>
    <name evidence="3" type="ORF">B9M88_11785</name>
    <name evidence="2" type="ORF">GLV84_00275</name>
</gene>
<keyword evidence="4" id="KW-1185">Reference proteome</keyword>
<keyword evidence="1 3" id="KW-0418">Kinase</keyword>
<organism evidence="2 5">
    <name type="scientific">Staphylococcus agnetis</name>
    <dbReference type="NCBI Taxonomy" id="985762"/>
    <lineage>
        <taxon>Bacteria</taxon>
        <taxon>Bacillati</taxon>
        <taxon>Bacillota</taxon>
        <taxon>Bacilli</taxon>
        <taxon>Bacillales</taxon>
        <taxon>Staphylococcaceae</taxon>
        <taxon>Staphylococcus</taxon>
    </lineage>
</organism>
<proteinExistence type="inferred from homology"/>
<dbReference type="PIRSF" id="PIRSF006221">
    <property type="entry name" value="Ketosamine-3-kinase"/>
    <property type="match status" value="1"/>
</dbReference>
<accession>A0A2T4MIG6</accession>
<dbReference type="Gene3D" id="3.30.200.20">
    <property type="entry name" value="Phosphorylase Kinase, domain 1"/>
    <property type="match status" value="1"/>
</dbReference>
<evidence type="ECO:0000313" key="3">
    <source>
        <dbReference type="EMBL" id="OTW30080.1"/>
    </source>
</evidence>
<dbReference type="EMBL" id="WMFL01000009">
    <property type="protein sequence ID" value="NJI01322.1"/>
    <property type="molecule type" value="Genomic_DNA"/>
</dbReference>
<dbReference type="InterPro" id="IPR016477">
    <property type="entry name" value="Fructo-/Ketosamine-3-kinase"/>
</dbReference>
<dbReference type="GeneID" id="57692573"/>
<dbReference type="EMBL" id="NEFX01000027">
    <property type="protein sequence ID" value="OTW30080.1"/>
    <property type="molecule type" value="Genomic_DNA"/>
</dbReference>
<dbReference type="Proteomes" id="UP000195208">
    <property type="component" value="Unassembled WGS sequence"/>
</dbReference>
<reference evidence="3 4" key="1">
    <citation type="submission" date="2017-04" db="EMBL/GenBank/DDBJ databases">
        <title>Staphylococcus agnetis, a potential pathogen in the broiler production.</title>
        <authorList>
            <person name="Poulsen L."/>
        </authorList>
    </citation>
    <scope>NUCLEOTIDE SEQUENCE [LARGE SCALE GENOMIC DNA]</scope>
    <source>
        <strain evidence="3 4">723_310714_2_2_spleen</strain>
    </source>
</reference>
<dbReference type="SUPFAM" id="SSF56112">
    <property type="entry name" value="Protein kinase-like (PK-like)"/>
    <property type="match status" value="1"/>
</dbReference>
<comment type="caution">
    <text evidence="2">The sequence shown here is derived from an EMBL/GenBank/DDBJ whole genome shotgun (WGS) entry which is preliminary data.</text>
</comment>
<reference evidence="2" key="2">
    <citation type="submission" date="2019-11" db="EMBL/GenBank/DDBJ databases">
        <title>Whole genome comparisons of Staphylococcus agnetis isolates from cattle and chickens.</title>
        <authorList>
            <person name="Rhoads D."/>
            <person name="Shwani A."/>
            <person name="Adkins P."/>
            <person name="Calcutt M."/>
            <person name="Middleton J."/>
        </authorList>
    </citation>
    <scope>NUCLEOTIDE SEQUENCE</scope>
    <source>
        <strain evidence="2">1387</strain>
    </source>
</reference>
<sequence>MNMDLWRTSLPLNDITAITPVSGGDVNDAYKLETLEETYFLLVQPNRSEQFYAAEIAGLEAFEKAGITAPRVIAKGEVDGDAYLILTYLEEGTSGRQEDLGRLVAKLHRTESENGRFGFHLPYEGGDHRFDNTWTDNWATLFLEQRIMPLKHMIVSQNLMTQEDLALFEKVYDIMSQTLSHHTSRPSLLHGDLWAGNYMFLTDGTPALFDPSPLYGDREFDLGATKVFGGFSEAFYDAYHEAYPLQEGANSRIQFYELYLLLVHLVKFGAMYAGSVRKVMKQIVAKTSI</sequence>
<dbReference type="Pfam" id="PF03881">
    <property type="entry name" value="Fructosamin_kin"/>
    <property type="match status" value="1"/>
</dbReference>
<dbReference type="GO" id="GO:0016301">
    <property type="term" value="F:kinase activity"/>
    <property type="evidence" value="ECO:0007669"/>
    <property type="project" value="UniProtKB-UniRule"/>
</dbReference>